<organism evidence="1 2">
    <name type="scientific">Nesidiocoris tenuis</name>
    <dbReference type="NCBI Taxonomy" id="355587"/>
    <lineage>
        <taxon>Eukaryota</taxon>
        <taxon>Metazoa</taxon>
        <taxon>Ecdysozoa</taxon>
        <taxon>Arthropoda</taxon>
        <taxon>Hexapoda</taxon>
        <taxon>Insecta</taxon>
        <taxon>Pterygota</taxon>
        <taxon>Neoptera</taxon>
        <taxon>Paraneoptera</taxon>
        <taxon>Hemiptera</taxon>
        <taxon>Heteroptera</taxon>
        <taxon>Panheteroptera</taxon>
        <taxon>Cimicomorpha</taxon>
        <taxon>Miridae</taxon>
        <taxon>Dicyphina</taxon>
        <taxon>Nesidiocoris</taxon>
    </lineage>
</organism>
<sequence length="315" mass="36147">MLYIPIKNIRAEAHFGKNEEGRLKIESGREEIWYLFYAALQTATIHWREPFIFEGMTNWNIINRPSSSALESGEPIISTRCNHNLRLNEAPVNNCTSCWDLLYVNTTRRVRRFDSSSSHGFQADITEICASPLDTPDGNVPENKKTIIGISPTRRKSLDERGNEGYYFGRFFHRFNFDWNVGTWFERNEQTTNIDEIDTKLPTDCKVGYKKNYAEQILRHYRMERSFLRDQADVPYAALGKRNFLEVSARSRVIGGHQPCLTGEGVQKPMCNQGTGPISTFLVPPQLEDLVGRASLILLYTFHPFGPHFTISTPT</sequence>
<keyword evidence="2" id="KW-1185">Reference proteome</keyword>
<reference evidence="1 2" key="1">
    <citation type="submission" date="2020-02" db="EMBL/GenBank/DDBJ databases">
        <authorList>
            <person name="Ferguson B K."/>
        </authorList>
    </citation>
    <scope>NUCLEOTIDE SEQUENCE [LARGE SCALE GENOMIC DNA]</scope>
</reference>
<protein>
    <submittedName>
        <fullName evidence="1">Uncharacterized protein</fullName>
    </submittedName>
</protein>
<accession>A0A6H5H6H1</accession>
<evidence type="ECO:0000313" key="1">
    <source>
        <dbReference type="EMBL" id="CAB0011717.1"/>
    </source>
</evidence>
<proteinExistence type="predicted"/>
<dbReference type="Proteomes" id="UP000479000">
    <property type="component" value="Unassembled WGS sequence"/>
</dbReference>
<evidence type="ECO:0000313" key="2">
    <source>
        <dbReference type="Proteomes" id="UP000479000"/>
    </source>
</evidence>
<dbReference type="EMBL" id="CADCXU010024256">
    <property type="protein sequence ID" value="CAB0011717.1"/>
    <property type="molecule type" value="Genomic_DNA"/>
</dbReference>
<name>A0A6H5H6H1_9HEMI</name>
<gene>
    <name evidence="1" type="ORF">NTEN_LOCUS16619</name>
</gene>
<dbReference type="AlphaFoldDB" id="A0A6H5H6H1"/>